<protein>
    <recommendedName>
        <fullName evidence="1">AAA domain-containing protein</fullName>
    </recommendedName>
</protein>
<dbReference type="AlphaFoldDB" id="A0A8J3SZS7"/>
<organism evidence="2 3">
    <name type="scientific">Planobispora takensis</name>
    <dbReference type="NCBI Taxonomy" id="1367882"/>
    <lineage>
        <taxon>Bacteria</taxon>
        <taxon>Bacillati</taxon>
        <taxon>Actinomycetota</taxon>
        <taxon>Actinomycetes</taxon>
        <taxon>Streptosporangiales</taxon>
        <taxon>Streptosporangiaceae</taxon>
        <taxon>Planobispora</taxon>
    </lineage>
</organism>
<comment type="caution">
    <text evidence="2">The sequence shown here is derived from an EMBL/GenBank/DDBJ whole genome shotgun (WGS) entry which is preliminary data.</text>
</comment>
<name>A0A8J3SZS7_9ACTN</name>
<dbReference type="InterPro" id="IPR027417">
    <property type="entry name" value="P-loop_NTPase"/>
</dbReference>
<reference evidence="2" key="1">
    <citation type="submission" date="2021-01" db="EMBL/GenBank/DDBJ databases">
        <title>Whole genome shotgun sequence of Planobispora takensis NBRC 109077.</title>
        <authorList>
            <person name="Komaki H."/>
            <person name="Tamura T."/>
        </authorList>
    </citation>
    <scope>NUCLEOTIDE SEQUENCE</scope>
    <source>
        <strain evidence="2">NBRC 109077</strain>
    </source>
</reference>
<dbReference type="InterPro" id="IPR041682">
    <property type="entry name" value="AAA_14"/>
</dbReference>
<feature type="domain" description="AAA" evidence="1">
    <location>
        <begin position="24"/>
        <end position="142"/>
    </location>
</feature>
<keyword evidence="3" id="KW-1185">Reference proteome</keyword>
<dbReference type="SUPFAM" id="SSF52540">
    <property type="entry name" value="P-loop containing nucleoside triphosphate hydrolases"/>
    <property type="match status" value="1"/>
</dbReference>
<dbReference type="Pfam" id="PF13173">
    <property type="entry name" value="AAA_14"/>
    <property type="match status" value="1"/>
</dbReference>
<evidence type="ECO:0000313" key="3">
    <source>
        <dbReference type="Proteomes" id="UP000634476"/>
    </source>
</evidence>
<evidence type="ECO:0000313" key="2">
    <source>
        <dbReference type="EMBL" id="GII02307.1"/>
    </source>
</evidence>
<dbReference type="PANTHER" id="PTHR43566">
    <property type="entry name" value="CONSERVED PROTEIN"/>
    <property type="match status" value="1"/>
</dbReference>
<evidence type="ECO:0000259" key="1">
    <source>
        <dbReference type="Pfam" id="PF13173"/>
    </source>
</evidence>
<proteinExistence type="predicted"/>
<dbReference type="PANTHER" id="PTHR43566:SF2">
    <property type="entry name" value="DUF4143 DOMAIN-CONTAINING PROTEIN"/>
    <property type="match status" value="1"/>
</dbReference>
<dbReference type="Proteomes" id="UP000634476">
    <property type="component" value="Unassembled WGS sequence"/>
</dbReference>
<gene>
    <name evidence="2" type="ORF">Pta02_43150</name>
</gene>
<dbReference type="EMBL" id="BOOK01000031">
    <property type="protein sequence ID" value="GII02307.1"/>
    <property type="molecule type" value="Genomic_DNA"/>
</dbReference>
<sequence>MDIDELTLFPRRAEAMATEAPTDTRVVVISGARQVGKSTLAQAIVRSTAGAGELYLDQAAVRAAARQDPDGIVRHNGLLLIDEIQRVPGLLLSIKREVDADPRPGRFPLTGSARLLGLRDLPDALPGRSETIEHWPLSQGEIEQSADGFVDAVFRHGPDLTVPSPACAGATIWIAHCEAAIRKPSTAPRIAEEHASSSPTSPI</sequence>
<dbReference type="RefSeq" id="WP_203876645.1">
    <property type="nucleotide sequence ID" value="NZ_BOOK01000031.1"/>
</dbReference>
<accession>A0A8J3SZS7</accession>